<keyword evidence="1" id="KW-0732">Signal</keyword>
<evidence type="ECO:0000313" key="3">
    <source>
        <dbReference type="EMBL" id="MDR6534393.1"/>
    </source>
</evidence>
<dbReference type="Pfam" id="PF04972">
    <property type="entry name" value="BON"/>
    <property type="match status" value="1"/>
</dbReference>
<evidence type="ECO:0000259" key="2">
    <source>
        <dbReference type="PROSITE" id="PS50914"/>
    </source>
</evidence>
<evidence type="ECO:0000256" key="1">
    <source>
        <dbReference type="SAM" id="SignalP"/>
    </source>
</evidence>
<protein>
    <recommendedName>
        <fullName evidence="2">BON domain-containing protein</fullName>
    </recommendedName>
</protein>
<gene>
    <name evidence="3" type="ORF">J2739_000153</name>
</gene>
<feature type="chain" id="PRO_5046785235" description="BON domain-containing protein" evidence="1">
    <location>
        <begin position="33"/>
        <end position="178"/>
    </location>
</feature>
<keyword evidence="4" id="KW-1185">Reference proteome</keyword>
<feature type="domain" description="BON" evidence="2">
    <location>
        <begin position="99"/>
        <end position="167"/>
    </location>
</feature>
<feature type="signal peptide" evidence="1">
    <location>
        <begin position="1"/>
        <end position="32"/>
    </location>
</feature>
<organism evidence="3 4">
    <name type="scientific">Variovorax soli</name>
    <dbReference type="NCBI Taxonomy" id="376815"/>
    <lineage>
        <taxon>Bacteria</taxon>
        <taxon>Pseudomonadati</taxon>
        <taxon>Pseudomonadota</taxon>
        <taxon>Betaproteobacteria</taxon>
        <taxon>Burkholderiales</taxon>
        <taxon>Comamonadaceae</taxon>
        <taxon>Variovorax</taxon>
    </lineage>
</organism>
<name>A0ABU1N7G9_9BURK</name>
<reference evidence="3 4" key="1">
    <citation type="submission" date="2023-07" db="EMBL/GenBank/DDBJ databases">
        <title>Sorghum-associated microbial communities from plants grown in Nebraska, USA.</title>
        <authorList>
            <person name="Schachtman D."/>
        </authorList>
    </citation>
    <scope>NUCLEOTIDE SEQUENCE [LARGE SCALE GENOMIC DNA]</scope>
    <source>
        <strain evidence="3 4">DS1781</strain>
    </source>
</reference>
<comment type="caution">
    <text evidence="3">The sequence shown here is derived from an EMBL/GenBank/DDBJ whole genome shotgun (WGS) entry which is preliminary data.</text>
</comment>
<dbReference type="PROSITE" id="PS50914">
    <property type="entry name" value="BON"/>
    <property type="match status" value="1"/>
</dbReference>
<accession>A0ABU1N7G9</accession>
<dbReference type="Proteomes" id="UP001184230">
    <property type="component" value="Unassembled WGS sequence"/>
</dbReference>
<dbReference type="InterPro" id="IPR007055">
    <property type="entry name" value="BON_dom"/>
</dbReference>
<dbReference type="RefSeq" id="WP_309897788.1">
    <property type="nucleotide sequence ID" value="NZ_JAVDRF010000001.1"/>
</dbReference>
<sequence>MPLRPPSPPPRATLLRHAAAMVLLAITGAAAAQPSARLDKRNWFDDPFFQVSSGLRACPIPEGPLYTAEERRQQMHARLERGTSCWLEGRCKDSNAYGYDKRIAPQVQAALAAVPGVQRASVWAVVQRRWVYLQGCVPSRALARRLQGAARAVPDVELVVDDLMVGTRGKPPYPVAVR</sequence>
<evidence type="ECO:0000313" key="4">
    <source>
        <dbReference type="Proteomes" id="UP001184230"/>
    </source>
</evidence>
<proteinExistence type="predicted"/>
<dbReference type="EMBL" id="JAVDRF010000001">
    <property type="protein sequence ID" value="MDR6534393.1"/>
    <property type="molecule type" value="Genomic_DNA"/>
</dbReference>